<dbReference type="STRING" id="3469.A0A4Y7IDK9"/>
<dbReference type="OMA" id="KAPYSNW"/>
<dbReference type="Proteomes" id="UP000316621">
    <property type="component" value="Chromosome 1"/>
</dbReference>
<proteinExistence type="predicted"/>
<dbReference type="Gene3D" id="1.25.40.270">
    <property type="entry name" value="Vacuolar protein sorting-associated protein vta1"/>
    <property type="match status" value="1"/>
</dbReference>
<feature type="transmembrane region" description="Helical" evidence="4">
    <location>
        <begin position="586"/>
        <end position="605"/>
    </location>
</feature>
<dbReference type="PANTHER" id="PTHR12741">
    <property type="entry name" value="LYST-INTERACTING PROTEIN LIP5 DOPAMINE RESPONSIVE PROTEIN DRG-1"/>
    <property type="match status" value="1"/>
</dbReference>
<dbReference type="Gramene" id="RZC45832">
    <property type="protein sequence ID" value="RZC45832"/>
    <property type="gene ID" value="C5167_038787"/>
</dbReference>
<evidence type="ECO:0000313" key="6">
    <source>
        <dbReference type="EMBL" id="RZC45832.1"/>
    </source>
</evidence>
<dbReference type="Pfam" id="PF04652">
    <property type="entry name" value="Vta1"/>
    <property type="match status" value="1"/>
</dbReference>
<dbReference type="GO" id="GO:0046527">
    <property type="term" value="F:glucosyltransferase activity"/>
    <property type="evidence" value="ECO:0007669"/>
    <property type="project" value="TreeGrafter"/>
</dbReference>
<evidence type="ECO:0000256" key="2">
    <source>
        <dbReference type="ARBA" id="ARBA00023136"/>
    </source>
</evidence>
<evidence type="ECO:0000256" key="4">
    <source>
        <dbReference type="SAM" id="Phobius"/>
    </source>
</evidence>
<dbReference type="SMART" id="SM01205">
    <property type="entry name" value="FKS1_dom1"/>
    <property type="match status" value="1"/>
</dbReference>
<dbReference type="AlphaFoldDB" id="A0A4Y7IDK9"/>
<name>A0A4Y7IDK9_PAPSO</name>
<feature type="domain" description="1,3-beta-glucan synthase component FKS1-like" evidence="5">
    <location>
        <begin position="320"/>
        <end position="429"/>
    </location>
</feature>
<evidence type="ECO:0000313" key="7">
    <source>
        <dbReference type="Proteomes" id="UP000316621"/>
    </source>
</evidence>
<dbReference type="GO" id="GO:0012505">
    <property type="term" value="C:endomembrane system"/>
    <property type="evidence" value="ECO:0007669"/>
    <property type="project" value="UniProtKB-SubCell"/>
</dbReference>
<feature type="transmembrane region" description="Helical" evidence="4">
    <location>
        <begin position="686"/>
        <end position="705"/>
    </location>
</feature>
<dbReference type="InterPro" id="IPR026899">
    <property type="entry name" value="FKS1-like_dom1"/>
</dbReference>
<dbReference type="EMBL" id="CM010715">
    <property type="protein sequence ID" value="RZC45832.1"/>
    <property type="molecule type" value="Genomic_DNA"/>
</dbReference>
<reference evidence="6 7" key="1">
    <citation type="journal article" date="2018" name="Science">
        <title>The opium poppy genome and morphinan production.</title>
        <authorList>
            <person name="Guo L."/>
            <person name="Winzer T."/>
            <person name="Yang X."/>
            <person name="Li Y."/>
            <person name="Ning Z."/>
            <person name="He Z."/>
            <person name="Teodor R."/>
            <person name="Lu Y."/>
            <person name="Bowser T.A."/>
            <person name="Graham I.A."/>
            <person name="Ye K."/>
        </authorList>
    </citation>
    <scope>NUCLEOTIDE SEQUENCE [LARGE SCALE GENOMIC DNA]</scope>
    <source>
        <strain evidence="7">cv. HN1</strain>
        <tissue evidence="6">Leaves</tissue>
    </source>
</reference>
<dbReference type="InterPro" id="IPR039431">
    <property type="entry name" value="Vta1/CALS_N"/>
</dbReference>
<evidence type="ECO:0000256" key="3">
    <source>
        <dbReference type="SAM" id="MobiDB-lite"/>
    </source>
</evidence>
<sequence>MSSEIVVVAEQEEGESSKNGIRNSKKTRFRTVAGGVSVPISIKIPIPEPFESEKLPPTLVSDIRKFLRVANQIEFESPRVAYLCRFHAFERAHMMDPSSSGRGVRQFKTSLLQRLELDEEATIRRRKEKSDVRELKGVYHKYEGYILKFDGNFLENREQLMSARAIASVLFEVLKSVTSGIGLEGIIDGGDVGAYNPFNILPLDRAGERQAIMQLPEIKAAVGAVRNVRGLPSADSVPKPGATIDLLDWLQSWFGFQKGNVANQREHLILLLANIHARGPHKQASMSELRESAVDELMKKLFRNYKNWCRLPTVKQEVHQHKILNIGLYLLIWGEASNLRLMPECLCYIFHNMAYELHSLVTGAVSLTTGEKLCPAYGGGFESFLEDVVTPIYWEAKKNKNGTADHSKWRNYDDLNESPDCFQLGWPFRLDHNFFRVQTPVNSNVGNDKSSVEKLVGNDITSVEKLVGNDKASFGKLVANKVGNVGKDSEPRWLGKTNFVEIRSFWQLFRSFDRMWNFFILSLQAMIIMAWHDLGSPFELFEERVFENIMSIFITSAVLKLVQASLDIAFTWKARHTMDFYQTLRYMLKPVVASLWIIILSVYYADSRRKSTCSRIGYGSWIGGWCISSYMVAVALYLMSNAVGMILFLVPAVGKYIENSNWRVFIILSWWAQPRLYVARGIQESVVFIFLGAFVVEQILIQLLLRGE</sequence>
<organism evidence="6 7">
    <name type="scientific">Papaver somniferum</name>
    <name type="common">Opium poppy</name>
    <dbReference type="NCBI Taxonomy" id="3469"/>
    <lineage>
        <taxon>Eukaryota</taxon>
        <taxon>Viridiplantae</taxon>
        <taxon>Streptophyta</taxon>
        <taxon>Embryophyta</taxon>
        <taxon>Tracheophyta</taxon>
        <taxon>Spermatophyta</taxon>
        <taxon>Magnoliopsida</taxon>
        <taxon>Ranunculales</taxon>
        <taxon>Papaveraceae</taxon>
        <taxon>Papaveroideae</taxon>
        <taxon>Papaver</taxon>
    </lineage>
</organism>
<accession>A0A4Y7IDK9</accession>
<feature type="region of interest" description="Disordered" evidence="3">
    <location>
        <begin position="1"/>
        <end position="23"/>
    </location>
</feature>
<dbReference type="PANTHER" id="PTHR12741:SF22">
    <property type="entry name" value="CALLOSE SYNTHASE 8-RELATED"/>
    <property type="match status" value="1"/>
</dbReference>
<evidence type="ECO:0000256" key="1">
    <source>
        <dbReference type="ARBA" id="ARBA00004308"/>
    </source>
</evidence>
<dbReference type="Pfam" id="PF14288">
    <property type="entry name" value="FKS1_dom1"/>
    <property type="match status" value="1"/>
</dbReference>
<dbReference type="InterPro" id="IPR023175">
    <property type="entry name" value="Vta1/CALS_N_sf"/>
</dbReference>
<keyword evidence="7" id="KW-1185">Reference proteome</keyword>
<gene>
    <name evidence="6" type="ORF">C5167_038787</name>
</gene>
<evidence type="ECO:0000259" key="5">
    <source>
        <dbReference type="SMART" id="SM01205"/>
    </source>
</evidence>
<keyword evidence="4" id="KW-0812">Transmembrane</keyword>
<comment type="subcellular location">
    <subcellularLocation>
        <location evidence="1">Endomembrane system</location>
    </subcellularLocation>
</comment>
<feature type="transmembrane region" description="Helical" evidence="4">
    <location>
        <begin position="625"/>
        <end position="650"/>
    </location>
</feature>
<protein>
    <recommendedName>
        <fullName evidence="5">1,3-beta-glucan synthase component FKS1-like domain-containing protein</fullName>
    </recommendedName>
</protein>
<dbReference type="GO" id="GO:0005886">
    <property type="term" value="C:plasma membrane"/>
    <property type="evidence" value="ECO:0007669"/>
    <property type="project" value="TreeGrafter"/>
</dbReference>
<keyword evidence="2 4" id="KW-0472">Membrane</keyword>
<keyword evidence="4" id="KW-1133">Transmembrane helix</keyword>